<sequence>MVNQTKSTYWPRLYLVRPFLFLLILKHKPDYLVSMARHPFTPHRGIADWPNGRDGGGYLPWKLRFF</sequence>
<evidence type="ECO:0000313" key="2">
    <source>
        <dbReference type="Proteomes" id="UP000231516"/>
    </source>
</evidence>
<organism evidence="1 2">
    <name type="scientific">Paramylibacter kogurei</name>
    <dbReference type="NCBI Taxonomy" id="1889778"/>
    <lineage>
        <taxon>Bacteria</taxon>
        <taxon>Pseudomonadati</taxon>
        <taxon>Pseudomonadota</taxon>
        <taxon>Alphaproteobacteria</taxon>
        <taxon>Rhodobacterales</taxon>
        <taxon>Paracoccaceae</taxon>
        <taxon>Paramylibacter</taxon>
    </lineage>
</organism>
<accession>A0A2G5K5M8</accession>
<keyword evidence="2" id="KW-1185">Reference proteome</keyword>
<dbReference type="Proteomes" id="UP000231516">
    <property type="component" value="Unassembled WGS sequence"/>
</dbReference>
<gene>
    <name evidence="1" type="ORF">BFP76_05845</name>
</gene>
<dbReference type="EMBL" id="MDGM01000012">
    <property type="protein sequence ID" value="PIB24705.1"/>
    <property type="molecule type" value="Genomic_DNA"/>
</dbReference>
<dbReference type="AlphaFoldDB" id="A0A2G5K5M8"/>
<proteinExistence type="predicted"/>
<evidence type="ECO:0000313" key="1">
    <source>
        <dbReference type="EMBL" id="PIB24705.1"/>
    </source>
</evidence>
<comment type="caution">
    <text evidence="1">The sequence shown here is derived from an EMBL/GenBank/DDBJ whole genome shotgun (WGS) entry which is preliminary data.</text>
</comment>
<reference evidence="1 2" key="1">
    <citation type="submission" date="2016-08" db="EMBL/GenBank/DDBJ databases">
        <title>Draft genome of Amylibacter sp. strain 4G11.</title>
        <authorList>
            <person name="Wong S.-K."/>
            <person name="Hamasaki K."/>
            <person name="Yoshizawa S."/>
        </authorList>
    </citation>
    <scope>NUCLEOTIDE SEQUENCE [LARGE SCALE GENOMIC DNA]</scope>
    <source>
        <strain evidence="1 2">4G11</strain>
    </source>
</reference>
<name>A0A2G5K5M8_9RHOB</name>
<protein>
    <submittedName>
        <fullName evidence="1">Uncharacterized protein</fullName>
    </submittedName>
</protein>